<protein>
    <submittedName>
        <fullName evidence="8">ABC transporter permease</fullName>
    </submittedName>
</protein>
<sequence length="241" mass="25804">MSVKFLALEIRRMLRSPRFLIFTVGFPVLLFLLYVGIFAKDPATKAILMVSMTSFGAMASALFTGTRVALERASGWQRQLRLTPLSGPGYLTAKAATGMTLALAPVILVPVVAAVGEGVSLDASGWLRATLGVWLAAIPFALIGLLIGQIGTADSTQPITQLVMLPMALLGGIFIPVDSMPHWLLNIAQVLPSYRMGQIGRGAITPDLATGLGKDVLVLAVWTLVLSFVVVRRYRKDSARV</sequence>
<evidence type="ECO:0000313" key="9">
    <source>
        <dbReference type="Proteomes" id="UP000440096"/>
    </source>
</evidence>
<keyword evidence="3 6" id="KW-1133">Transmembrane helix</keyword>
<feature type="transmembrane region" description="Helical" evidence="6">
    <location>
        <begin position="216"/>
        <end position="234"/>
    </location>
</feature>
<dbReference type="GO" id="GO:0046677">
    <property type="term" value="P:response to antibiotic"/>
    <property type="evidence" value="ECO:0007669"/>
    <property type="project" value="UniProtKB-KW"/>
</dbReference>
<evidence type="ECO:0000256" key="5">
    <source>
        <dbReference type="ARBA" id="ARBA00023251"/>
    </source>
</evidence>
<comment type="caution">
    <text evidence="8">The sequence shown here is derived from an EMBL/GenBank/DDBJ whole genome shotgun (WGS) entry which is preliminary data.</text>
</comment>
<dbReference type="InterPro" id="IPR013525">
    <property type="entry name" value="ABC2_TM"/>
</dbReference>
<keyword evidence="2 6" id="KW-0812">Transmembrane</keyword>
<name>A0A6N7Z3M9_9PSEU</name>
<dbReference type="PANTHER" id="PTHR43077">
    <property type="entry name" value="TRANSPORT PERMEASE YVFS-RELATED"/>
    <property type="match status" value="1"/>
</dbReference>
<dbReference type="Pfam" id="PF01061">
    <property type="entry name" value="ABC2_membrane"/>
    <property type="match status" value="1"/>
</dbReference>
<dbReference type="RefSeq" id="WP_154757089.1">
    <property type="nucleotide sequence ID" value="NZ_WMBA01000016.1"/>
</dbReference>
<accession>A0A6N7Z3M9</accession>
<evidence type="ECO:0000256" key="3">
    <source>
        <dbReference type="ARBA" id="ARBA00022989"/>
    </source>
</evidence>
<evidence type="ECO:0000256" key="6">
    <source>
        <dbReference type="SAM" id="Phobius"/>
    </source>
</evidence>
<evidence type="ECO:0000259" key="7">
    <source>
        <dbReference type="Pfam" id="PF01061"/>
    </source>
</evidence>
<proteinExistence type="predicted"/>
<dbReference type="GO" id="GO:0140359">
    <property type="term" value="F:ABC-type transporter activity"/>
    <property type="evidence" value="ECO:0007669"/>
    <property type="project" value="InterPro"/>
</dbReference>
<dbReference type="Proteomes" id="UP000440096">
    <property type="component" value="Unassembled WGS sequence"/>
</dbReference>
<evidence type="ECO:0000256" key="2">
    <source>
        <dbReference type="ARBA" id="ARBA00022692"/>
    </source>
</evidence>
<dbReference type="InterPro" id="IPR051328">
    <property type="entry name" value="T7SS_ABC-Transporter"/>
</dbReference>
<dbReference type="PANTHER" id="PTHR43077:SF11">
    <property type="entry name" value="TRANSPORT PERMEASE YVFS-RELATED"/>
    <property type="match status" value="1"/>
</dbReference>
<dbReference type="EMBL" id="WMBA01000016">
    <property type="protein sequence ID" value="MTD54871.1"/>
    <property type="molecule type" value="Genomic_DNA"/>
</dbReference>
<comment type="subcellular location">
    <subcellularLocation>
        <location evidence="1">Membrane</location>
        <topology evidence="1">Multi-pass membrane protein</topology>
    </subcellularLocation>
</comment>
<keyword evidence="5" id="KW-0046">Antibiotic resistance</keyword>
<reference evidence="8 9" key="1">
    <citation type="submission" date="2019-11" db="EMBL/GenBank/DDBJ databases">
        <title>Draft genome of Amycolatopsis RM579.</title>
        <authorList>
            <person name="Duangmal K."/>
            <person name="Mingma R."/>
        </authorList>
    </citation>
    <scope>NUCLEOTIDE SEQUENCE [LARGE SCALE GENOMIC DNA]</scope>
    <source>
        <strain evidence="8 9">RM579</strain>
    </source>
</reference>
<feature type="transmembrane region" description="Helical" evidence="6">
    <location>
        <begin position="159"/>
        <end position="177"/>
    </location>
</feature>
<keyword evidence="9" id="KW-1185">Reference proteome</keyword>
<feature type="transmembrane region" description="Helical" evidence="6">
    <location>
        <begin position="46"/>
        <end position="70"/>
    </location>
</feature>
<dbReference type="OrthoDB" id="63188at2"/>
<keyword evidence="4 6" id="KW-0472">Membrane</keyword>
<dbReference type="PIRSF" id="PIRSF006648">
    <property type="entry name" value="DrrB"/>
    <property type="match status" value="1"/>
</dbReference>
<organism evidence="8 9">
    <name type="scientific">Amycolatopsis pithecellobii</name>
    <dbReference type="NCBI Taxonomy" id="664692"/>
    <lineage>
        <taxon>Bacteria</taxon>
        <taxon>Bacillati</taxon>
        <taxon>Actinomycetota</taxon>
        <taxon>Actinomycetes</taxon>
        <taxon>Pseudonocardiales</taxon>
        <taxon>Pseudonocardiaceae</taxon>
        <taxon>Amycolatopsis</taxon>
    </lineage>
</organism>
<dbReference type="InterPro" id="IPR000412">
    <property type="entry name" value="ABC_2_transport"/>
</dbReference>
<feature type="domain" description="ABC-2 type transporter transmembrane" evidence="7">
    <location>
        <begin position="9"/>
        <end position="198"/>
    </location>
</feature>
<evidence type="ECO:0000256" key="4">
    <source>
        <dbReference type="ARBA" id="ARBA00023136"/>
    </source>
</evidence>
<feature type="transmembrane region" description="Helical" evidence="6">
    <location>
        <begin position="20"/>
        <end position="40"/>
    </location>
</feature>
<feature type="transmembrane region" description="Helical" evidence="6">
    <location>
        <begin position="125"/>
        <end position="147"/>
    </location>
</feature>
<feature type="transmembrane region" description="Helical" evidence="6">
    <location>
        <begin position="91"/>
        <end position="113"/>
    </location>
</feature>
<gene>
    <name evidence="8" type="ORF">GKO32_12910</name>
</gene>
<evidence type="ECO:0000256" key="1">
    <source>
        <dbReference type="ARBA" id="ARBA00004141"/>
    </source>
</evidence>
<dbReference type="AlphaFoldDB" id="A0A6N7Z3M9"/>
<evidence type="ECO:0000313" key="8">
    <source>
        <dbReference type="EMBL" id="MTD54871.1"/>
    </source>
</evidence>
<dbReference type="GO" id="GO:0043190">
    <property type="term" value="C:ATP-binding cassette (ABC) transporter complex"/>
    <property type="evidence" value="ECO:0007669"/>
    <property type="project" value="InterPro"/>
</dbReference>